<gene>
    <name evidence="2" type="ORF">AVDCRST_MAG39-1835</name>
</gene>
<name>A0A6J4SXB4_9SPHN</name>
<feature type="domain" description="SnoaL-like" evidence="1">
    <location>
        <begin position="7"/>
        <end position="105"/>
    </location>
</feature>
<organism evidence="2">
    <name type="scientific">uncultured Sphingomonadaceae bacterium</name>
    <dbReference type="NCBI Taxonomy" id="169976"/>
    <lineage>
        <taxon>Bacteria</taxon>
        <taxon>Pseudomonadati</taxon>
        <taxon>Pseudomonadota</taxon>
        <taxon>Alphaproteobacteria</taxon>
        <taxon>Sphingomonadales</taxon>
        <taxon>Sphingomonadaceae</taxon>
        <taxon>environmental samples</taxon>
    </lineage>
</organism>
<dbReference type="Gene3D" id="3.10.450.50">
    <property type="match status" value="1"/>
</dbReference>
<dbReference type="Pfam" id="PF12680">
    <property type="entry name" value="SnoaL_2"/>
    <property type="match status" value="1"/>
</dbReference>
<dbReference type="InterPro" id="IPR037401">
    <property type="entry name" value="SnoaL-like"/>
</dbReference>
<reference evidence="2" key="1">
    <citation type="submission" date="2020-02" db="EMBL/GenBank/DDBJ databases">
        <authorList>
            <person name="Meier V. D."/>
        </authorList>
    </citation>
    <scope>NUCLEOTIDE SEQUENCE</scope>
    <source>
        <strain evidence="2">AVDCRST_MAG39</strain>
    </source>
</reference>
<dbReference type="InterPro" id="IPR032710">
    <property type="entry name" value="NTF2-like_dom_sf"/>
</dbReference>
<protein>
    <recommendedName>
        <fullName evidence="1">SnoaL-like domain-containing protein</fullName>
    </recommendedName>
</protein>
<evidence type="ECO:0000313" key="2">
    <source>
        <dbReference type="EMBL" id="CAA9508178.1"/>
    </source>
</evidence>
<sequence>MGERAQKFIDALWTLEGTKDVGPIASLFRQGADISNPLVKHAGEGEQGAAQFWTHYRAAFGAIRSEFRNVVEEGDAALLEWVSEGDMGGEPIRYGGVSVLEFEEGPDGLLRAFRTYFDPTQLGAVVKG</sequence>
<dbReference type="AlphaFoldDB" id="A0A6J4SXB4"/>
<proteinExistence type="predicted"/>
<dbReference type="EMBL" id="CADCVW010000073">
    <property type="protein sequence ID" value="CAA9508178.1"/>
    <property type="molecule type" value="Genomic_DNA"/>
</dbReference>
<dbReference type="SUPFAM" id="SSF54427">
    <property type="entry name" value="NTF2-like"/>
    <property type="match status" value="1"/>
</dbReference>
<evidence type="ECO:0000259" key="1">
    <source>
        <dbReference type="Pfam" id="PF12680"/>
    </source>
</evidence>
<accession>A0A6J4SXB4</accession>